<name>A0ABP9ZW02_9GAMM</name>
<organism evidence="14 15">
    <name type="scientific">Thalassolituus maritimus</name>
    <dbReference type="NCBI Taxonomy" id="484498"/>
    <lineage>
        <taxon>Bacteria</taxon>
        <taxon>Pseudomonadati</taxon>
        <taxon>Pseudomonadota</taxon>
        <taxon>Gammaproteobacteria</taxon>
        <taxon>Oceanospirillales</taxon>
        <taxon>Oceanospirillaceae</taxon>
        <taxon>Thalassolituus</taxon>
    </lineage>
</organism>
<keyword evidence="4 8" id="KW-0812">Transmembrane</keyword>
<evidence type="ECO:0000256" key="1">
    <source>
        <dbReference type="ARBA" id="ARBA00004571"/>
    </source>
</evidence>
<feature type="signal peptide" evidence="11">
    <location>
        <begin position="1"/>
        <end position="25"/>
    </location>
</feature>
<dbReference type="PROSITE" id="PS52016">
    <property type="entry name" value="TONB_DEPENDENT_REC_3"/>
    <property type="match status" value="1"/>
</dbReference>
<dbReference type="SUPFAM" id="SSF56935">
    <property type="entry name" value="Porins"/>
    <property type="match status" value="1"/>
</dbReference>
<dbReference type="Gene3D" id="2.40.170.20">
    <property type="entry name" value="TonB-dependent receptor, beta-barrel domain"/>
    <property type="match status" value="1"/>
</dbReference>
<comment type="subcellular location">
    <subcellularLocation>
        <location evidence="1 8">Cell outer membrane</location>
        <topology evidence="1 8">Multi-pass membrane protein</topology>
    </subcellularLocation>
</comment>
<dbReference type="PANTHER" id="PTHR32552:SF83">
    <property type="entry name" value="BLR3904 PROTEIN"/>
    <property type="match status" value="1"/>
</dbReference>
<evidence type="ECO:0000256" key="2">
    <source>
        <dbReference type="ARBA" id="ARBA00022448"/>
    </source>
</evidence>
<sequence>MKKHTFTRSALALAVTAALPMAASAAEEPRELPVTEAAATEEQGYKVDNASSPKLTQTVAETPRTINIISGDVLEDQGVTSLNDALRNVAGVSTFGGGEGGGGVVTTADAVTIRGFDARTSTYVDGMRDIAGYSRDLFNFEQIEVVKGASGSLEGRSTGGGSVNLVTKQAKMDSFASVAAKVDTVETKRVTLDVNEVLAENVAGRANLLFTDGGDVLDNDVENYKTMAAAGSLLFEVSDKTSVTLDAMVMKQDNVPVLGLPYVTENQAGEFVPGTRTVTNDNGTPDDDSDDFDETVTSPSDPNDPDAFGTGGTGLSEGPLPESMWDNYYGVKGRDYEEVDVKMITLGIKHEFNDSFSIQNRTRVATNERETVVGRPVIASTFPESGRGAPTNYGTQMVDLSRIQAVDDEYKLLVNQTDALFKLGDESFSQDIVVGVELAREQRISNFTNQYGSFSGNGFLTYTVDGVEGAAPRVGLFDPSATDIQASGGIEDTGLAEDTTAKTAAFYVFDTLKFGSAFQLDVNARYESYKLEGTRCSGRGSCTEESGLEVDGGLFSYGAAATYYPTENGSVYVSYANSEEPIGVNLDLNSAEVNKLEPQEAKSVELGTKWELFEDKLLLSAALYKTKKTVLDSEGRGGASFIGGEQEAKGYELSATGQITDQLSINANYAKLKTEVIKDYTEDAEGNGLQSSPENTANLWANYTLLDGDLSLGGGATYSSGDTFWRQNRAYLEVDAHTEYWLMVGYQAMDNLNVQLNVDNITDERYVTDYSAWGHFRPNDGRVTSLSVKYDF</sequence>
<proteinExistence type="inferred from homology"/>
<dbReference type="Pfam" id="PF00593">
    <property type="entry name" value="TonB_dep_Rec_b-barrel"/>
    <property type="match status" value="1"/>
</dbReference>
<evidence type="ECO:0000256" key="9">
    <source>
        <dbReference type="RuleBase" id="RU003357"/>
    </source>
</evidence>
<dbReference type="CDD" id="cd01347">
    <property type="entry name" value="ligand_gated_channel"/>
    <property type="match status" value="1"/>
</dbReference>
<dbReference type="InterPro" id="IPR000531">
    <property type="entry name" value="Beta-barrel_TonB"/>
</dbReference>
<evidence type="ECO:0000313" key="15">
    <source>
        <dbReference type="Proteomes" id="UP001481413"/>
    </source>
</evidence>
<comment type="similarity">
    <text evidence="8 9">Belongs to the TonB-dependent receptor family.</text>
</comment>
<evidence type="ECO:0000256" key="7">
    <source>
        <dbReference type="ARBA" id="ARBA00023237"/>
    </source>
</evidence>
<protein>
    <submittedName>
        <fullName evidence="14">TonB-dependent siderophore receptor PiuA</fullName>
    </submittedName>
</protein>
<accession>A0ABP9ZW02</accession>
<dbReference type="InterPro" id="IPR036942">
    <property type="entry name" value="Beta-barrel_TonB_sf"/>
</dbReference>
<feature type="region of interest" description="Disordered" evidence="10">
    <location>
        <begin position="271"/>
        <end position="321"/>
    </location>
</feature>
<dbReference type="Pfam" id="PF07715">
    <property type="entry name" value="Plug"/>
    <property type="match status" value="1"/>
</dbReference>
<feature type="domain" description="TonB-dependent receptor plug" evidence="13">
    <location>
        <begin position="59"/>
        <end position="161"/>
    </location>
</feature>
<evidence type="ECO:0000259" key="13">
    <source>
        <dbReference type="Pfam" id="PF07715"/>
    </source>
</evidence>
<evidence type="ECO:0000256" key="6">
    <source>
        <dbReference type="ARBA" id="ARBA00023136"/>
    </source>
</evidence>
<keyword evidence="5 9" id="KW-0798">TonB box</keyword>
<evidence type="ECO:0000256" key="8">
    <source>
        <dbReference type="PROSITE-ProRule" id="PRU01360"/>
    </source>
</evidence>
<dbReference type="InterPro" id="IPR037066">
    <property type="entry name" value="Plug_dom_sf"/>
</dbReference>
<evidence type="ECO:0000256" key="11">
    <source>
        <dbReference type="SAM" id="SignalP"/>
    </source>
</evidence>
<keyword evidence="11" id="KW-0732">Signal</keyword>
<evidence type="ECO:0000256" key="4">
    <source>
        <dbReference type="ARBA" id="ARBA00022692"/>
    </source>
</evidence>
<feature type="domain" description="TonB-dependent receptor-like beta-barrel" evidence="12">
    <location>
        <begin position="286"/>
        <end position="761"/>
    </location>
</feature>
<dbReference type="Proteomes" id="UP001481413">
    <property type="component" value="Unassembled WGS sequence"/>
</dbReference>
<dbReference type="InterPro" id="IPR012910">
    <property type="entry name" value="Plug_dom"/>
</dbReference>
<dbReference type="EMBL" id="BAABWH010000001">
    <property type="protein sequence ID" value="GAA6144323.1"/>
    <property type="molecule type" value="Genomic_DNA"/>
</dbReference>
<dbReference type="InterPro" id="IPR039426">
    <property type="entry name" value="TonB-dep_rcpt-like"/>
</dbReference>
<keyword evidence="6 8" id="KW-0472">Membrane</keyword>
<dbReference type="PANTHER" id="PTHR32552">
    <property type="entry name" value="FERRICHROME IRON RECEPTOR-RELATED"/>
    <property type="match status" value="1"/>
</dbReference>
<dbReference type="RefSeq" id="WP_353293254.1">
    <property type="nucleotide sequence ID" value="NZ_BAABWH010000001.1"/>
</dbReference>
<keyword evidence="2 8" id="KW-0813">Transport</keyword>
<evidence type="ECO:0000256" key="3">
    <source>
        <dbReference type="ARBA" id="ARBA00022452"/>
    </source>
</evidence>
<feature type="chain" id="PRO_5047398969" evidence="11">
    <location>
        <begin position="26"/>
        <end position="792"/>
    </location>
</feature>
<evidence type="ECO:0000313" key="14">
    <source>
        <dbReference type="EMBL" id="GAA6144323.1"/>
    </source>
</evidence>
<dbReference type="Gene3D" id="2.170.130.10">
    <property type="entry name" value="TonB-dependent receptor, plug domain"/>
    <property type="match status" value="1"/>
</dbReference>
<keyword evidence="3 8" id="KW-1134">Transmembrane beta strand</keyword>
<keyword evidence="7 8" id="KW-0998">Cell outer membrane</keyword>
<keyword evidence="15" id="KW-1185">Reference proteome</keyword>
<evidence type="ECO:0000256" key="5">
    <source>
        <dbReference type="ARBA" id="ARBA00023077"/>
    </source>
</evidence>
<evidence type="ECO:0000259" key="12">
    <source>
        <dbReference type="Pfam" id="PF00593"/>
    </source>
</evidence>
<feature type="compositionally biased region" description="Acidic residues" evidence="10">
    <location>
        <begin position="284"/>
        <end position="294"/>
    </location>
</feature>
<evidence type="ECO:0000256" key="10">
    <source>
        <dbReference type="SAM" id="MobiDB-lite"/>
    </source>
</evidence>
<gene>
    <name evidence="14" type="primary">piuA</name>
    <name evidence="14" type="ORF">NBRC116585_04400</name>
</gene>
<reference evidence="14 15" key="1">
    <citation type="submission" date="2024-04" db="EMBL/GenBank/DDBJ databases">
        <title>Draft genome sequence of Thalassolituus maritimus NBRC 116585.</title>
        <authorList>
            <person name="Miyakawa T."/>
            <person name="Kusuya Y."/>
            <person name="Miura T."/>
        </authorList>
    </citation>
    <scope>NUCLEOTIDE SEQUENCE [LARGE SCALE GENOMIC DNA]</scope>
    <source>
        <strain evidence="14 15">5NW40-0001</strain>
    </source>
</reference>
<keyword evidence="14" id="KW-0675">Receptor</keyword>
<comment type="caution">
    <text evidence="14">The sequence shown here is derived from an EMBL/GenBank/DDBJ whole genome shotgun (WGS) entry which is preliminary data.</text>
</comment>